<dbReference type="EMBL" id="GBXM01021234">
    <property type="protein sequence ID" value="JAH87343.1"/>
    <property type="molecule type" value="Transcribed_RNA"/>
</dbReference>
<accession>A0A0E9WCY9</accession>
<sequence length="44" mass="4703">MGEGTLCCLSDAAGTNRKTAFDTKMLQLVKIGETPITHYGCVDL</sequence>
<proteinExistence type="predicted"/>
<name>A0A0E9WCY9_ANGAN</name>
<evidence type="ECO:0000313" key="1">
    <source>
        <dbReference type="EMBL" id="JAH87343.1"/>
    </source>
</evidence>
<organism evidence="1">
    <name type="scientific">Anguilla anguilla</name>
    <name type="common">European freshwater eel</name>
    <name type="synonym">Muraena anguilla</name>
    <dbReference type="NCBI Taxonomy" id="7936"/>
    <lineage>
        <taxon>Eukaryota</taxon>
        <taxon>Metazoa</taxon>
        <taxon>Chordata</taxon>
        <taxon>Craniata</taxon>
        <taxon>Vertebrata</taxon>
        <taxon>Euteleostomi</taxon>
        <taxon>Actinopterygii</taxon>
        <taxon>Neopterygii</taxon>
        <taxon>Teleostei</taxon>
        <taxon>Anguilliformes</taxon>
        <taxon>Anguillidae</taxon>
        <taxon>Anguilla</taxon>
    </lineage>
</organism>
<protein>
    <submittedName>
        <fullName evidence="1">Uncharacterized protein</fullName>
    </submittedName>
</protein>
<dbReference type="AlphaFoldDB" id="A0A0E9WCY9"/>
<reference evidence="1" key="2">
    <citation type="journal article" date="2015" name="Fish Shellfish Immunol.">
        <title>Early steps in the European eel (Anguilla anguilla)-Vibrio vulnificus interaction in the gills: Role of the RtxA13 toxin.</title>
        <authorList>
            <person name="Callol A."/>
            <person name="Pajuelo D."/>
            <person name="Ebbesson L."/>
            <person name="Teles M."/>
            <person name="MacKenzie S."/>
            <person name="Amaro C."/>
        </authorList>
    </citation>
    <scope>NUCLEOTIDE SEQUENCE</scope>
</reference>
<reference evidence="1" key="1">
    <citation type="submission" date="2014-11" db="EMBL/GenBank/DDBJ databases">
        <authorList>
            <person name="Amaro Gonzalez C."/>
        </authorList>
    </citation>
    <scope>NUCLEOTIDE SEQUENCE</scope>
</reference>